<evidence type="ECO:0000313" key="4">
    <source>
        <dbReference type="Proteomes" id="UP000373449"/>
    </source>
</evidence>
<reference evidence="3" key="1">
    <citation type="submission" date="2017-09" db="EMBL/GenBank/DDBJ databases">
        <title>FDA dAtabase for Regulatory Grade micrObial Sequences (FDA-ARGOS): Supporting development and validation of Infectious Disease Dx tests.</title>
        <authorList>
            <person name="Minogue T."/>
            <person name="Wolcott M."/>
            <person name="Wasieloski L."/>
            <person name="Aguilar W."/>
            <person name="Moore D."/>
            <person name="Tallon L."/>
            <person name="Sadzewicz L."/>
            <person name="Ott S."/>
            <person name="Zhao X."/>
            <person name="Nagaraj S."/>
            <person name="Vavikolanu K."/>
            <person name="Aluvathingal J."/>
            <person name="Nadendla S."/>
            <person name="Sichtig H."/>
        </authorList>
    </citation>
    <scope>NUCLEOTIDE SEQUENCE [LARGE SCALE GENOMIC DNA]</scope>
    <source>
        <strain evidence="3">FDAARGOS_387</strain>
    </source>
</reference>
<dbReference type="Proteomes" id="UP000373449">
    <property type="component" value="Unassembled WGS sequence"/>
</dbReference>
<dbReference type="Pfam" id="PF04077">
    <property type="entry name" value="DsrH"/>
    <property type="match status" value="1"/>
</dbReference>
<dbReference type="EMBL" id="PDDX01000001">
    <property type="protein sequence ID" value="PHI27896.1"/>
    <property type="molecule type" value="Genomic_DNA"/>
</dbReference>
<reference evidence="2 4" key="3">
    <citation type="submission" date="2019-03" db="EMBL/GenBank/DDBJ databases">
        <authorList>
            <consortium name="Pathogen Informatics"/>
        </authorList>
    </citation>
    <scope>NUCLEOTIDE SEQUENCE [LARGE SCALE GENOMIC DNA]</scope>
    <source>
        <strain evidence="2 4">NCTC12282</strain>
    </source>
</reference>
<evidence type="ECO:0000313" key="2">
    <source>
        <dbReference type="EMBL" id="VFS45629.1"/>
    </source>
</evidence>
<dbReference type="PANTHER" id="PTHR37526">
    <property type="entry name" value="PROTEIN TUSB"/>
    <property type="match status" value="1"/>
</dbReference>
<sequence>MLHTVSHSLFHLDIEALLRHLGPNDCVLLFQDGVTSAVSGSQHFSVLMSSGVPVYALQEDVIARGLLTMVADDIKLVDYKGFVALTVAYPQQMAW</sequence>
<dbReference type="RefSeq" id="WP_029093827.1">
    <property type="nucleotide sequence ID" value="NZ_CAADJA010000002.1"/>
</dbReference>
<gene>
    <name evidence="2" type="primary">tusB</name>
    <name evidence="1" type="ORF">CRN84_00370</name>
    <name evidence="2" type="ORF">NCTC12282_00512</name>
</gene>
<dbReference type="OrthoDB" id="9795117at2"/>
<evidence type="ECO:0000313" key="1">
    <source>
        <dbReference type="EMBL" id="PHI27896.1"/>
    </source>
</evidence>
<keyword evidence="3" id="KW-1185">Reference proteome</keyword>
<dbReference type="Proteomes" id="UP000224974">
    <property type="component" value="Unassembled WGS sequence"/>
</dbReference>
<dbReference type="GO" id="GO:0002143">
    <property type="term" value="P:tRNA wobble position uridine thiolation"/>
    <property type="evidence" value="ECO:0007669"/>
    <property type="project" value="InterPro"/>
</dbReference>
<dbReference type="NCBIfam" id="NF010035">
    <property type="entry name" value="PRK13510.1"/>
    <property type="match status" value="1"/>
</dbReference>
<dbReference type="AlphaFoldDB" id="A0A2C6D9N6"/>
<accession>A0A2C6D9N6</accession>
<dbReference type="SUPFAM" id="SSF75169">
    <property type="entry name" value="DsrEFH-like"/>
    <property type="match status" value="1"/>
</dbReference>
<dbReference type="PANTHER" id="PTHR37526:SF1">
    <property type="entry name" value="PROTEIN TUSB"/>
    <property type="match status" value="1"/>
</dbReference>
<proteinExistence type="predicted"/>
<dbReference type="InterPro" id="IPR027396">
    <property type="entry name" value="DsrEFH-like"/>
</dbReference>
<keyword evidence="1" id="KW-0808">Transferase</keyword>
<protein>
    <submittedName>
        <fullName evidence="1">Sulfurtransferase complex subunit TusB</fullName>
    </submittedName>
    <submittedName>
        <fullName evidence="2">tRNA 2-thiouridine synthesizing protein B</fullName>
    </submittedName>
</protein>
<dbReference type="EMBL" id="CAADJA010000002">
    <property type="protein sequence ID" value="VFS45629.1"/>
    <property type="molecule type" value="Genomic_DNA"/>
</dbReference>
<evidence type="ECO:0000313" key="3">
    <source>
        <dbReference type="Proteomes" id="UP000224974"/>
    </source>
</evidence>
<reference evidence="1" key="2">
    <citation type="submission" date="2017-09" db="EMBL/GenBank/DDBJ databases">
        <title>FDA dAtabase for Regulatory Grade micrObial Sequences (FDA-ARGOS): Supporting development and validation of Infectious Disease Dx tests.</title>
        <authorList>
            <person name="Minogue T."/>
            <person name="Wolcott M."/>
            <person name="Wasieloski L."/>
            <person name="Aguilar W."/>
            <person name="Moore D."/>
            <person name="Tallon L.J."/>
            <person name="Sadzewicz L."/>
            <person name="Ott S."/>
            <person name="Zhao X."/>
            <person name="Nagaraj S."/>
            <person name="Vavikolanu K."/>
            <person name="Aluvathingal J."/>
            <person name="Nadendla S."/>
            <person name="Sichtig H."/>
        </authorList>
    </citation>
    <scope>NUCLEOTIDE SEQUENCE</scope>
    <source>
        <strain evidence="1">FDAARGOS_387</strain>
    </source>
</reference>
<dbReference type="STRING" id="1111728.GCA_000427805_04632"/>
<organism evidence="1 3">
    <name type="scientific">Budvicia aquatica</name>
    <dbReference type="NCBI Taxonomy" id="82979"/>
    <lineage>
        <taxon>Bacteria</taxon>
        <taxon>Pseudomonadati</taxon>
        <taxon>Pseudomonadota</taxon>
        <taxon>Gammaproteobacteria</taxon>
        <taxon>Enterobacterales</taxon>
        <taxon>Budviciaceae</taxon>
        <taxon>Budvicia</taxon>
    </lineage>
</organism>
<dbReference type="NCBIfam" id="TIGR03011">
    <property type="entry name" value="sulf_tusB_dsrH"/>
    <property type="match status" value="1"/>
</dbReference>
<dbReference type="Gene3D" id="3.40.1260.10">
    <property type="entry name" value="DsrEFH-like"/>
    <property type="match status" value="1"/>
</dbReference>
<name>A0A2C6D9N6_9GAMM</name>
<dbReference type="InterPro" id="IPR007215">
    <property type="entry name" value="Sulphur_relay_TusB/DsrH"/>
</dbReference>
<dbReference type="GO" id="GO:1990228">
    <property type="term" value="C:sulfurtransferase complex"/>
    <property type="evidence" value="ECO:0007669"/>
    <property type="project" value="TreeGrafter"/>
</dbReference>
<dbReference type="GO" id="GO:0016740">
    <property type="term" value="F:transferase activity"/>
    <property type="evidence" value="ECO:0007669"/>
    <property type="project" value="UniProtKB-KW"/>
</dbReference>